<dbReference type="eggNOG" id="COG0643">
    <property type="taxonomic scope" value="Bacteria"/>
</dbReference>
<dbReference type="Gene3D" id="1.10.3430.10">
    <property type="entry name" value="Ammonium transporter AmtB like domains"/>
    <property type="match status" value="1"/>
</dbReference>
<dbReference type="SUPFAM" id="SSF55874">
    <property type="entry name" value="ATPase domain of HSP90 chaperone/DNA topoisomerase II/histidine kinase"/>
    <property type="match status" value="1"/>
</dbReference>
<keyword evidence="12" id="KW-0418">Kinase</keyword>
<evidence type="ECO:0000256" key="1">
    <source>
        <dbReference type="ARBA" id="ARBA00004141"/>
    </source>
</evidence>
<dbReference type="GO" id="GO:0000160">
    <property type="term" value="P:phosphorelay signal transduction system"/>
    <property type="evidence" value="ECO:0007669"/>
    <property type="project" value="InterPro"/>
</dbReference>
<dbReference type="InterPro" id="IPR036641">
    <property type="entry name" value="HPT_dom_sf"/>
</dbReference>
<dbReference type="Proteomes" id="UP000006546">
    <property type="component" value="Chromosome"/>
</dbReference>
<name>F4LLV5_TREBD</name>
<dbReference type="NCBIfam" id="TIGR00836">
    <property type="entry name" value="amt"/>
    <property type="match status" value="1"/>
</dbReference>
<dbReference type="InterPro" id="IPR005467">
    <property type="entry name" value="His_kinase_dom"/>
</dbReference>
<evidence type="ECO:0000256" key="7">
    <source>
        <dbReference type="ARBA" id="ARBA00023177"/>
    </source>
</evidence>
<feature type="transmembrane region" description="Helical" evidence="9">
    <location>
        <begin position="93"/>
        <end position="116"/>
    </location>
</feature>
<dbReference type="InterPro" id="IPR036890">
    <property type="entry name" value="HATPase_C_sf"/>
</dbReference>
<dbReference type="SMART" id="SM00387">
    <property type="entry name" value="HATPase_c"/>
    <property type="match status" value="1"/>
</dbReference>
<feature type="domain" description="HPt" evidence="11">
    <location>
        <begin position="619"/>
        <end position="723"/>
    </location>
</feature>
<dbReference type="STRING" id="906968.Trebr_0196"/>
<feature type="transmembrane region" description="Helical" evidence="9">
    <location>
        <begin position="363"/>
        <end position="383"/>
    </location>
</feature>
<dbReference type="KEGG" id="tbe:Trebr_0196"/>
<dbReference type="CDD" id="cd00088">
    <property type="entry name" value="HPT"/>
    <property type="match status" value="1"/>
</dbReference>
<gene>
    <name evidence="12" type="ordered locus">Trebr_0196</name>
</gene>
<dbReference type="PROSITE" id="PS50109">
    <property type="entry name" value="HIS_KIN"/>
    <property type="match status" value="1"/>
</dbReference>
<comment type="similarity">
    <text evidence="2">Belongs to the ammonia transporter channel (TC 1.A.11.2) family.</text>
</comment>
<comment type="subcellular location">
    <subcellularLocation>
        <location evidence="1">Membrane</location>
        <topology evidence="1">Multi-pass membrane protein</topology>
    </subcellularLocation>
</comment>
<evidence type="ECO:0000256" key="2">
    <source>
        <dbReference type="ARBA" id="ARBA00005887"/>
    </source>
</evidence>
<dbReference type="Gene3D" id="1.20.120.160">
    <property type="entry name" value="HPT domain"/>
    <property type="match status" value="1"/>
</dbReference>
<accession>F4LLV5</accession>
<dbReference type="PANTHER" id="PTHR11730">
    <property type="entry name" value="AMMONIUM TRANSPORTER"/>
    <property type="match status" value="1"/>
</dbReference>
<dbReference type="InterPro" id="IPR018047">
    <property type="entry name" value="Ammonium_transpt_CS"/>
</dbReference>
<dbReference type="PANTHER" id="PTHR11730:SF6">
    <property type="entry name" value="AMMONIUM TRANSPORTER"/>
    <property type="match status" value="1"/>
</dbReference>
<feature type="transmembrane region" description="Helical" evidence="9">
    <location>
        <begin position="209"/>
        <end position="226"/>
    </location>
</feature>
<dbReference type="Pfam" id="PF02518">
    <property type="entry name" value="HATPase_c"/>
    <property type="match status" value="1"/>
</dbReference>
<evidence type="ECO:0000256" key="4">
    <source>
        <dbReference type="ARBA" id="ARBA00022692"/>
    </source>
</evidence>
<evidence type="ECO:0000259" key="10">
    <source>
        <dbReference type="PROSITE" id="PS50109"/>
    </source>
</evidence>
<dbReference type="InterPro" id="IPR029020">
    <property type="entry name" value="Ammonium/urea_transptr"/>
</dbReference>
<keyword evidence="6 9" id="KW-0472">Membrane</keyword>
<feature type="transmembrane region" description="Helical" evidence="9">
    <location>
        <begin position="123"/>
        <end position="144"/>
    </location>
</feature>
<keyword evidence="3" id="KW-0813">Transport</keyword>
<dbReference type="EMBL" id="CP002696">
    <property type="protein sequence ID" value="AEE15647.1"/>
    <property type="molecule type" value="Genomic_DNA"/>
</dbReference>
<dbReference type="OrthoDB" id="9814202at2"/>
<dbReference type="SUPFAM" id="SSF47226">
    <property type="entry name" value="Histidine-containing phosphotransfer domain, HPT domain"/>
    <property type="match status" value="1"/>
</dbReference>
<feature type="transmembrane region" description="Helical" evidence="9">
    <location>
        <begin position="325"/>
        <end position="343"/>
    </location>
</feature>
<evidence type="ECO:0000256" key="3">
    <source>
        <dbReference type="ARBA" id="ARBA00022448"/>
    </source>
</evidence>
<dbReference type="Gene3D" id="3.30.565.10">
    <property type="entry name" value="Histidine kinase-like ATPase, C-terminal domain"/>
    <property type="match status" value="1"/>
</dbReference>
<feature type="transmembrane region" description="Helical" evidence="9">
    <location>
        <begin position="48"/>
        <end position="68"/>
    </location>
</feature>
<dbReference type="Pfam" id="PF00909">
    <property type="entry name" value="Ammonium_transp"/>
    <property type="match status" value="1"/>
</dbReference>
<evidence type="ECO:0000256" key="8">
    <source>
        <dbReference type="PROSITE-ProRule" id="PRU00110"/>
    </source>
</evidence>
<proteinExistence type="inferred from homology"/>
<keyword evidence="7" id="KW-0924">Ammonia transport</keyword>
<keyword evidence="5 9" id="KW-1133">Transmembrane helix</keyword>
<dbReference type="AlphaFoldDB" id="F4LLV5"/>
<feature type="transmembrane region" description="Helical" evidence="9">
    <location>
        <begin position="7"/>
        <end position="27"/>
    </location>
</feature>
<dbReference type="Gene3D" id="3.30.450.20">
    <property type="entry name" value="PAS domain"/>
    <property type="match status" value="1"/>
</dbReference>
<dbReference type="GO" id="GO:0004672">
    <property type="term" value="F:protein kinase activity"/>
    <property type="evidence" value="ECO:0007669"/>
    <property type="project" value="UniProtKB-ARBA"/>
</dbReference>
<dbReference type="InterPro" id="IPR008207">
    <property type="entry name" value="Sig_transdc_His_kin_Hpt_dom"/>
</dbReference>
<feature type="modified residue" description="Phosphohistidine" evidence="8">
    <location>
        <position position="660"/>
    </location>
</feature>
<feature type="transmembrane region" description="Helical" evidence="9">
    <location>
        <begin position="271"/>
        <end position="289"/>
    </location>
</feature>
<dbReference type="InterPro" id="IPR001905">
    <property type="entry name" value="Ammonium_transpt"/>
</dbReference>
<dbReference type="eggNOG" id="COG0004">
    <property type="taxonomic scope" value="Bacteria"/>
</dbReference>
<dbReference type="GO" id="GO:0016020">
    <property type="term" value="C:membrane"/>
    <property type="evidence" value="ECO:0007669"/>
    <property type="project" value="UniProtKB-SubCell"/>
</dbReference>
<dbReference type="RefSeq" id="WP_013757366.1">
    <property type="nucleotide sequence ID" value="NC_015500.1"/>
</dbReference>
<evidence type="ECO:0000313" key="12">
    <source>
        <dbReference type="EMBL" id="AEE15647.1"/>
    </source>
</evidence>
<evidence type="ECO:0000256" key="6">
    <source>
        <dbReference type="ARBA" id="ARBA00023136"/>
    </source>
</evidence>
<feature type="domain" description="Histidine kinase" evidence="10">
    <location>
        <begin position="676"/>
        <end position="922"/>
    </location>
</feature>
<dbReference type="Pfam" id="PF01627">
    <property type="entry name" value="Hpt"/>
    <property type="match status" value="1"/>
</dbReference>
<dbReference type="InterPro" id="IPR003594">
    <property type="entry name" value="HATPase_dom"/>
</dbReference>
<sequence length="925" mass="100959">MEQLSELLNYLWIIVSAALVFFMQPGFQMLESGMTREKNSINVAIKNLTDMGISFLLYWAIGFAFMFGNDLLPGVFGFSRFCPDFWGAGSKQLAIFLLFQAMFCSTSATIVSGAVAERMKFSAYIIVTCLISGIIYPVFGHWAWGGFQGDAVSSATGWLQQIGFVDFAGSSVVHSVGGYVGLAGIIVMGARNGRFAADGTARKIQGSNVPLAVAGVFVLWFGWIGFNGGSTLAMNYDVAPVILNTCLGAAAGLAGALFVGWIVTGLPDVDFVINGTLAGLVAVTANCHCVTPLEAIIIGAAGGVIMLGASFLLEKLRLDDAVGAVPVHLAAGIWGTLAVGIFGDPEILGTEPLFGSQLLAQAVGVAACGVWAFGLSFILLFIFNRISPLRVSESDEHKGLNIAEHGASTEIFELYAKMGEQAATGDLSIRLPTEPFTEIGQIATLYNKVMDGLEQTTMAQEEYTEILDNISDGLFLLAPDLNVCPNYSAATEKIMCRRDLAGLNFSVLMKPALPEKEWKSLGDYAELLFDPQYKMHTITRLNPLHDAHVFIDTGNGQIEKKYLDFSFTRIYGKNKKSIAHVMVLVRDNTRRFEMEQEMAAERQRTETEMNVFYRILHLDPELFSDFVAGFEADLNKINGILESGSGTLRSQAETIFRLVHSVKGNAALLDLDFIAEAAHAFEDTVKGITDRESIVSADFIPVTVRLREMYDSLDSVTRMVDKLMNFRKVFSDHNTLNADLIALSLKNLAEKIAVEQGKSVQFRYEAFHAAQIPKECKKRIQDILIQLIRNSVSHGIETPELRIERSKNTAGLLEISTAVENGILTVCVKDDGSGIDFAKIEKKLRAQKRSEPLPEGGFSRKDLFAAIFSGGISTADTADVHRGRGVGMSYVKTLAEELHAKLTVKTRQHEFCEFRLSVPIEAAGL</sequence>
<evidence type="ECO:0000256" key="9">
    <source>
        <dbReference type="SAM" id="Phobius"/>
    </source>
</evidence>
<dbReference type="GO" id="GO:0008519">
    <property type="term" value="F:ammonium channel activity"/>
    <property type="evidence" value="ECO:0007669"/>
    <property type="project" value="InterPro"/>
</dbReference>
<evidence type="ECO:0000259" key="11">
    <source>
        <dbReference type="PROSITE" id="PS50894"/>
    </source>
</evidence>
<dbReference type="GO" id="GO:0097272">
    <property type="term" value="P:ammonium homeostasis"/>
    <property type="evidence" value="ECO:0007669"/>
    <property type="project" value="TreeGrafter"/>
</dbReference>
<evidence type="ECO:0000313" key="13">
    <source>
        <dbReference type="Proteomes" id="UP000006546"/>
    </source>
</evidence>
<dbReference type="PROSITE" id="PS01219">
    <property type="entry name" value="AMMONIUM_TRANSP"/>
    <property type="match status" value="1"/>
</dbReference>
<dbReference type="InterPro" id="IPR024041">
    <property type="entry name" value="NH4_transpt_AmtB-like_dom"/>
</dbReference>
<feature type="transmembrane region" description="Helical" evidence="9">
    <location>
        <begin position="164"/>
        <end position="188"/>
    </location>
</feature>
<dbReference type="PROSITE" id="PS50894">
    <property type="entry name" value="HPT"/>
    <property type="match status" value="1"/>
</dbReference>
<keyword evidence="13" id="KW-1185">Reference proteome</keyword>
<protein>
    <submittedName>
        <fullName evidence="12">Multi-sensor signal transduction histidine kinase</fullName>
    </submittedName>
</protein>
<feature type="transmembrane region" description="Helical" evidence="9">
    <location>
        <begin position="238"/>
        <end position="264"/>
    </location>
</feature>
<keyword evidence="4 9" id="KW-0812">Transmembrane</keyword>
<organism evidence="12 13">
    <name type="scientific">Treponema brennaborense (strain DSM 12168 / CIP 105900 / DD5/3)</name>
    <dbReference type="NCBI Taxonomy" id="906968"/>
    <lineage>
        <taxon>Bacteria</taxon>
        <taxon>Pseudomonadati</taxon>
        <taxon>Spirochaetota</taxon>
        <taxon>Spirochaetia</taxon>
        <taxon>Spirochaetales</taxon>
        <taxon>Treponemataceae</taxon>
        <taxon>Treponema</taxon>
    </lineage>
</organism>
<keyword evidence="12" id="KW-0808">Transferase</keyword>
<feature type="transmembrane region" description="Helical" evidence="9">
    <location>
        <begin position="295"/>
        <end position="313"/>
    </location>
</feature>
<keyword evidence="8" id="KW-0597">Phosphoprotein</keyword>
<dbReference type="HOGENOM" id="CLU_000445_33_6_12"/>
<reference evidence="13" key="1">
    <citation type="submission" date="2011-04" db="EMBL/GenBank/DDBJ databases">
        <title>The complete genome of Treponema brennaborense DSM 12168.</title>
        <authorList>
            <person name="Lucas S."/>
            <person name="Han J."/>
            <person name="Lapidus A."/>
            <person name="Bruce D."/>
            <person name="Goodwin L."/>
            <person name="Pitluck S."/>
            <person name="Peters L."/>
            <person name="Kyrpides N."/>
            <person name="Mavromatis K."/>
            <person name="Ivanova N."/>
            <person name="Mikhailova N."/>
            <person name="Pagani I."/>
            <person name="Teshima H."/>
            <person name="Detter J.C."/>
            <person name="Tapia R."/>
            <person name="Han C."/>
            <person name="Land M."/>
            <person name="Hauser L."/>
            <person name="Markowitz V."/>
            <person name="Cheng J.-F."/>
            <person name="Hugenholtz P."/>
            <person name="Woyke T."/>
            <person name="Wu D."/>
            <person name="Gronow S."/>
            <person name="Wellnitz S."/>
            <person name="Brambilla E."/>
            <person name="Klenk H.-P."/>
            <person name="Eisen J.A."/>
        </authorList>
    </citation>
    <scope>NUCLEOTIDE SEQUENCE [LARGE SCALE GENOMIC DNA]</scope>
    <source>
        <strain evidence="13">DSM 12168 / CIP 105900 / DD5/3</strain>
    </source>
</reference>
<evidence type="ECO:0000256" key="5">
    <source>
        <dbReference type="ARBA" id="ARBA00022989"/>
    </source>
</evidence>
<dbReference type="SUPFAM" id="SSF111352">
    <property type="entry name" value="Ammonium transporter"/>
    <property type="match status" value="1"/>
</dbReference>